<sequence>MHNKLKRSLRRIMANVRGSCVEAKDSGGDGKLMMNVCFDAMYEVFPMEVSVLSLGNRRDYSSLALIDELSECMEKGALSKPL</sequence>
<dbReference type="AlphaFoldDB" id="A0ABC8QZA9"/>
<comment type="caution">
    <text evidence="1">The sequence shown here is derived from an EMBL/GenBank/DDBJ whole genome shotgun (WGS) entry which is preliminary data.</text>
</comment>
<name>A0ABC8QZA9_9AQUA</name>
<protein>
    <submittedName>
        <fullName evidence="1">Uncharacterized protein</fullName>
    </submittedName>
</protein>
<dbReference type="Proteomes" id="UP001642360">
    <property type="component" value="Unassembled WGS sequence"/>
</dbReference>
<reference evidence="1 2" key="1">
    <citation type="submission" date="2024-02" db="EMBL/GenBank/DDBJ databases">
        <authorList>
            <person name="Vignale AGUSTIN F."/>
            <person name="Sosa J E."/>
            <person name="Modenutti C."/>
        </authorList>
    </citation>
    <scope>NUCLEOTIDE SEQUENCE [LARGE SCALE GENOMIC DNA]</scope>
</reference>
<evidence type="ECO:0000313" key="1">
    <source>
        <dbReference type="EMBL" id="CAK9137561.1"/>
    </source>
</evidence>
<evidence type="ECO:0000313" key="2">
    <source>
        <dbReference type="Proteomes" id="UP001642360"/>
    </source>
</evidence>
<accession>A0ABC8QZA9</accession>
<dbReference type="EMBL" id="CAUOFW020000825">
    <property type="protein sequence ID" value="CAK9137561.1"/>
    <property type="molecule type" value="Genomic_DNA"/>
</dbReference>
<gene>
    <name evidence="1" type="ORF">ILEXP_LOCUS4577</name>
</gene>
<organism evidence="1 2">
    <name type="scientific">Ilex paraguariensis</name>
    <name type="common">yerba mate</name>
    <dbReference type="NCBI Taxonomy" id="185542"/>
    <lineage>
        <taxon>Eukaryota</taxon>
        <taxon>Viridiplantae</taxon>
        <taxon>Streptophyta</taxon>
        <taxon>Embryophyta</taxon>
        <taxon>Tracheophyta</taxon>
        <taxon>Spermatophyta</taxon>
        <taxon>Magnoliopsida</taxon>
        <taxon>eudicotyledons</taxon>
        <taxon>Gunneridae</taxon>
        <taxon>Pentapetalae</taxon>
        <taxon>asterids</taxon>
        <taxon>campanulids</taxon>
        <taxon>Aquifoliales</taxon>
        <taxon>Aquifoliaceae</taxon>
        <taxon>Ilex</taxon>
    </lineage>
</organism>
<proteinExistence type="predicted"/>
<keyword evidence="2" id="KW-1185">Reference proteome</keyword>